<dbReference type="Gene3D" id="2.40.480.10">
    <property type="entry name" value="Allene oxide cyclase-like"/>
    <property type="match status" value="2"/>
</dbReference>
<accession>A0AAN8UPF2</accession>
<organism evidence="5 6">
    <name type="scientific">Dillenia turbinata</name>
    <dbReference type="NCBI Taxonomy" id="194707"/>
    <lineage>
        <taxon>Eukaryota</taxon>
        <taxon>Viridiplantae</taxon>
        <taxon>Streptophyta</taxon>
        <taxon>Embryophyta</taxon>
        <taxon>Tracheophyta</taxon>
        <taxon>Spermatophyta</taxon>
        <taxon>Magnoliopsida</taxon>
        <taxon>eudicotyledons</taxon>
        <taxon>Gunneridae</taxon>
        <taxon>Pentapetalae</taxon>
        <taxon>Dilleniales</taxon>
        <taxon>Dilleniaceae</taxon>
        <taxon>Dillenia</taxon>
    </lineage>
</organism>
<evidence type="ECO:0000313" key="5">
    <source>
        <dbReference type="EMBL" id="KAK6919390.1"/>
    </source>
</evidence>
<gene>
    <name evidence="5" type="ORF">RJ641_015294</name>
</gene>
<sequence>MARKTPALPTQIFLLFLLKILIPSTTSINDSPQLTNMVVYVQDKTSPPNATEVPVAGIAGNLWSFTSFGTIYVIDDDLTTTVDRNSPQVGFLRGIYIASALDGSSVYVSLSMLFTNGFFSGSTLELQGTSVLASQLREVAVVSGTGKFRFARGYATFETVFVDTADDNITTTIDRNSDMIDHAHGIYVASTLDVSGVYVAMSILFTCGDHKGSTIELQGSSVFEMEFREVAMVSGTGKFRFAEGYATRQTTFVDQVMVMGQRLNITRCKIKS</sequence>
<reference evidence="5 6" key="1">
    <citation type="submission" date="2023-12" db="EMBL/GenBank/DDBJ databases">
        <title>A high-quality genome assembly for Dillenia turbinata (Dilleniales).</title>
        <authorList>
            <person name="Chanderbali A."/>
        </authorList>
    </citation>
    <scope>NUCLEOTIDE SEQUENCE [LARGE SCALE GENOMIC DNA]</scope>
    <source>
        <strain evidence="5">LSX21</strain>
        <tissue evidence="5">Leaf</tissue>
    </source>
</reference>
<feature type="signal peptide" evidence="4">
    <location>
        <begin position="1"/>
        <end position="27"/>
    </location>
</feature>
<dbReference type="InterPro" id="IPR004265">
    <property type="entry name" value="Dirigent"/>
</dbReference>
<dbReference type="PANTHER" id="PTHR21495">
    <property type="entry name" value="NUCLEOPORIN-RELATED"/>
    <property type="match status" value="1"/>
</dbReference>
<dbReference type="Pfam" id="PF03018">
    <property type="entry name" value="Dirigent"/>
    <property type="match status" value="2"/>
</dbReference>
<dbReference type="GO" id="GO:0009699">
    <property type="term" value="P:phenylpropanoid biosynthetic process"/>
    <property type="evidence" value="ECO:0007669"/>
    <property type="project" value="UniProtKB-ARBA"/>
</dbReference>
<evidence type="ECO:0000256" key="2">
    <source>
        <dbReference type="ARBA" id="ARBA00011738"/>
    </source>
</evidence>
<comment type="subunit">
    <text evidence="2 4">Homodimer.</text>
</comment>
<protein>
    <recommendedName>
        <fullName evidence="4">Dirigent protein</fullName>
    </recommendedName>
</protein>
<feature type="chain" id="PRO_5042661587" description="Dirigent protein" evidence="4">
    <location>
        <begin position="28"/>
        <end position="272"/>
    </location>
</feature>
<comment type="subcellular location">
    <subcellularLocation>
        <location evidence="4">Secreted</location>
        <location evidence="4">Extracellular space</location>
        <location evidence="4">Apoplast</location>
    </subcellularLocation>
</comment>
<keyword evidence="3 4" id="KW-0964">Secreted</keyword>
<comment type="similarity">
    <text evidence="1 4">Belongs to the plant dirigent protein family.</text>
</comment>
<dbReference type="Proteomes" id="UP001370490">
    <property type="component" value="Unassembled WGS sequence"/>
</dbReference>
<keyword evidence="6" id="KW-1185">Reference proteome</keyword>
<evidence type="ECO:0000313" key="6">
    <source>
        <dbReference type="Proteomes" id="UP001370490"/>
    </source>
</evidence>
<evidence type="ECO:0000256" key="3">
    <source>
        <dbReference type="ARBA" id="ARBA00022525"/>
    </source>
</evidence>
<evidence type="ECO:0000256" key="4">
    <source>
        <dbReference type="RuleBase" id="RU363099"/>
    </source>
</evidence>
<dbReference type="EMBL" id="JBAMMX010000021">
    <property type="protein sequence ID" value="KAK6919390.1"/>
    <property type="molecule type" value="Genomic_DNA"/>
</dbReference>
<dbReference type="InterPro" id="IPR044859">
    <property type="entry name" value="Allene_oxi_cyc_Dirigent"/>
</dbReference>
<dbReference type="AlphaFoldDB" id="A0AAN8UPF2"/>
<dbReference type="GO" id="GO:0048046">
    <property type="term" value="C:apoplast"/>
    <property type="evidence" value="ECO:0007669"/>
    <property type="project" value="UniProtKB-SubCell"/>
</dbReference>
<evidence type="ECO:0000256" key="1">
    <source>
        <dbReference type="ARBA" id="ARBA00010746"/>
    </source>
</evidence>
<comment type="function">
    <text evidence="4">Dirigent proteins impart stereoselectivity on the phenoxy radical-coupling reaction, yielding optically active lignans from two molecules of coniferyl alcohol in the biosynthesis of lignans, flavonolignans, and alkaloids and thus plays a central role in plant secondary metabolism.</text>
</comment>
<name>A0AAN8UPF2_9MAGN</name>
<keyword evidence="4" id="KW-0732">Signal</keyword>
<comment type="caution">
    <text evidence="5">The sequence shown here is derived from an EMBL/GenBank/DDBJ whole genome shotgun (WGS) entry which is preliminary data.</text>
</comment>
<proteinExistence type="inferred from homology"/>
<keyword evidence="4" id="KW-0052">Apoplast</keyword>